<evidence type="ECO:0000313" key="2">
    <source>
        <dbReference type="EMBL" id="KAL0165296.1"/>
    </source>
</evidence>
<keyword evidence="3" id="KW-1185">Reference proteome</keyword>
<dbReference type="Proteomes" id="UP001529510">
    <property type="component" value="Unassembled WGS sequence"/>
</dbReference>
<feature type="non-terminal residue" evidence="2">
    <location>
        <position position="1"/>
    </location>
</feature>
<feature type="non-terminal residue" evidence="2">
    <location>
        <position position="63"/>
    </location>
</feature>
<name>A0ABD0NVH5_CIRMR</name>
<gene>
    <name evidence="2" type="ORF">M9458_041049</name>
</gene>
<feature type="region of interest" description="Disordered" evidence="1">
    <location>
        <begin position="43"/>
        <end position="63"/>
    </location>
</feature>
<protein>
    <submittedName>
        <fullName evidence="2">Uncharacterized protein</fullName>
    </submittedName>
</protein>
<feature type="compositionally biased region" description="Basic and acidic residues" evidence="1">
    <location>
        <begin position="54"/>
        <end position="63"/>
    </location>
</feature>
<dbReference type="EMBL" id="JAMKFB020000020">
    <property type="protein sequence ID" value="KAL0165296.1"/>
    <property type="molecule type" value="Genomic_DNA"/>
</dbReference>
<accession>A0ABD0NVH5</accession>
<dbReference type="AlphaFoldDB" id="A0ABD0NVH5"/>
<evidence type="ECO:0000256" key="1">
    <source>
        <dbReference type="SAM" id="MobiDB-lite"/>
    </source>
</evidence>
<feature type="compositionally biased region" description="Polar residues" evidence="1">
    <location>
        <begin position="43"/>
        <end position="52"/>
    </location>
</feature>
<proteinExistence type="predicted"/>
<reference evidence="2 3" key="1">
    <citation type="submission" date="2024-05" db="EMBL/GenBank/DDBJ databases">
        <title>Genome sequencing and assembly of Indian major carp, Cirrhinus mrigala (Hamilton, 1822).</title>
        <authorList>
            <person name="Mohindra V."/>
            <person name="Chowdhury L.M."/>
            <person name="Lal K."/>
            <person name="Jena J.K."/>
        </authorList>
    </citation>
    <scope>NUCLEOTIDE SEQUENCE [LARGE SCALE GENOMIC DNA]</scope>
    <source>
        <strain evidence="2">CM1030</strain>
        <tissue evidence="2">Blood</tissue>
    </source>
</reference>
<comment type="caution">
    <text evidence="2">The sequence shown here is derived from an EMBL/GenBank/DDBJ whole genome shotgun (WGS) entry which is preliminary data.</text>
</comment>
<sequence length="63" mass="7502">TVITWRVWWGSDCPGCSRRPSWRTLRWAGTRSWRTPWVCSSRRPTSSEITWRTSRRDGPSGHR</sequence>
<organism evidence="2 3">
    <name type="scientific">Cirrhinus mrigala</name>
    <name type="common">Mrigala</name>
    <dbReference type="NCBI Taxonomy" id="683832"/>
    <lineage>
        <taxon>Eukaryota</taxon>
        <taxon>Metazoa</taxon>
        <taxon>Chordata</taxon>
        <taxon>Craniata</taxon>
        <taxon>Vertebrata</taxon>
        <taxon>Euteleostomi</taxon>
        <taxon>Actinopterygii</taxon>
        <taxon>Neopterygii</taxon>
        <taxon>Teleostei</taxon>
        <taxon>Ostariophysi</taxon>
        <taxon>Cypriniformes</taxon>
        <taxon>Cyprinidae</taxon>
        <taxon>Labeoninae</taxon>
        <taxon>Labeonini</taxon>
        <taxon>Cirrhinus</taxon>
    </lineage>
</organism>
<evidence type="ECO:0000313" key="3">
    <source>
        <dbReference type="Proteomes" id="UP001529510"/>
    </source>
</evidence>